<dbReference type="GO" id="GO:0032051">
    <property type="term" value="F:clathrin light chain binding"/>
    <property type="evidence" value="ECO:0007669"/>
    <property type="project" value="TreeGrafter"/>
</dbReference>
<dbReference type="Gene3D" id="1.25.40.10">
    <property type="entry name" value="Tetratricopeptide repeat domain"/>
    <property type="match status" value="5"/>
</dbReference>
<dbReference type="GO" id="GO:0030132">
    <property type="term" value="C:clathrin coat of coated pit"/>
    <property type="evidence" value="ECO:0007669"/>
    <property type="project" value="InterPro"/>
</dbReference>
<dbReference type="InterPro" id="IPR012331">
    <property type="entry name" value="Clathrin_H-chain_linker"/>
</dbReference>
<keyword evidence="5 7" id="KW-0472">Membrane</keyword>
<proteinExistence type="predicted"/>
<dbReference type="GO" id="GO:0030130">
    <property type="term" value="C:clathrin coat of trans-Golgi network vesicle"/>
    <property type="evidence" value="ECO:0007669"/>
    <property type="project" value="InterPro"/>
</dbReference>
<keyword evidence="12" id="KW-1185">Reference proteome</keyword>
<dbReference type="InterPro" id="IPR016025">
    <property type="entry name" value="Clathrin_H-chain_N"/>
</dbReference>
<feature type="repeat" description="CHCR" evidence="6">
    <location>
        <begin position="795"/>
        <end position="942"/>
    </location>
</feature>
<comment type="subcellular location">
    <subcellularLocation>
        <location evidence="1">Membrane</location>
        <topology evidence="1">Multi-pass membrane protein</topology>
    </subcellularLocation>
</comment>
<feature type="domain" description="WW" evidence="8">
    <location>
        <begin position="2163"/>
        <end position="2190"/>
    </location>
</feature>
<dbReference type="PANTHER" id="PTHR10292">
    <property type="entry name" value="CLATHRIN HEAVY CHAIN RELATED"/>
    <property type="match status" value="1"/>
</dbReference>
<reference evidence="10" key="2">
    <citation type="submission" date="2024-04" db="EMBL/GenBank/DDBJ databases">
        <authorList>
            <person name="Chen Y."/>
            <person name="Shah S."/>
            <person name="Dougan E. K."/>
            <person name="Thang M."/>
            <person name="Chan C."/>
        </authorList>
    </citation>
    <scope>NUCLEOTIDE SEQUENCE [LARGE SCALE GENOMIC DNA]</scope>
</reference>
<dbReference type="Pfam" id="PF00637">
    <property type="entry name" value="Clathrin"/>
    <property type="match status" value="7"/>
</dbReference>
<dbReference type="GO" id="GO:0071439">
    <property type="term" value="C:clathrin complex"/>
    <property type="evidence" value="ECO:0007669"/>
    <property type="project" value="TreeGrafter"/>
</dbReference>
<dbReference type="PROSITE" id="PS01159">
    <property type="entry name" value="WW_DOMAIN_1"/>
    <property type="match status" value="2"/>
</dbReference>
<feature type="repeat" description="CHCR" evidence="6">
    <location>
        <begin position="647"/>
        <end position="788"/>
    </location>
</feature>
<feature type="repeat" description="CHCR" evidence="6">
    <location>
        <begin position="1207"/>
        <end position="1349"/>
    </location>
</feature>
<evidence type="ECO:0000256" key="6">
    <source>
        <dbReference type="PROSITE-ProRule" id="PRU01006"/>
    </source>
</evidence>
<dbReference type="InterPro" id="IPR013657">
    <property type="entry name" value="SCL35B1-4/HUT1"/>
</dbReference>
<dbReference type="Proteomes" id="UP001152797">
    <property type="component" value="Unassembled WGS sequence"/>
</dbReference>
<dbReference type="FunFam" id="1.25.40.10:FF:000082">
    <property type="entry name" value="Clathrin heavy chain"/>
    <property type="match status" value="1"/>
</dbReference>
<evidence type="ECO:0000313" key="12">
    <source>
        <dbReference type="Proteomes" id="UP001152797"/>
    </source>
</evidence>
<name>A0A9P1GNP6_9DINO</name>
<accession>A0A9P1GNP6</accession>
<dbReference type="PANTHER" id="PTHR10292:SF1">
    <property type="entry name" value="CLATHRIN HEAVY CHAIN"/>
    <property type="match status" value="1"/>
</dbReference>
<keyword evidence="2" id="KW-0813">Transport</keyword>
<dbReference type="InterPro" id="IPR000547">
    <property type="entry name" value="Clathrin_H-chain/VPS_repeat"/>
</dbReference>
<dbReference type="InterPro" id="IPR001202">
    <property type="entry name" value="WW_dom"/>
</dbReference>
<reference evidence="9" key="1">
    <citation type="submission" date="2022-10" db="EMBL/GenBank/DDBJ databases">
        <authorList>
            <person name="Chen Y."/>
            <person name="Dougan E. K."/>
            <person name="Chan C."/>
            <person name="Rhodes N."/>
            <person name="Thang M."/>
        </authorList>
    </citation>
    <scope>NUCLEOTIDE SEQUENCE</scope>
</reference>
<evidence type="ECO:0000313" key="9">
    <source>
        <dbReference type="EMBL" id="CAI4018259.1"/>
    </source>
</evidence>
<keyword evidence="4 7" id="KW-1133">Transmembrane helix</keyword>
<gene>
    <name evidence="9" type="ORF">C1SCF055_LOCUS42849</name>
</gene>
<dbReference type="SUPFAM" id="SSF51045">
    <property type="entry name" value="WW domain"/>
    <property type="match status" value="1"/>
</dbReference>
<evidence type="ECO:0000256" key="2">
    <source>
        <dbReference type="ARBA" id="ARBA00022448"/>
    </source>
</evidence>
<dbReference type="SMART" id="SM00299">
    <property type="entry name" value="CLH"/>
    <property type="match status" value="6"/>
</dbReference>
<dbReference type="Pfam" id="PF08449">
    <property type="entry name" value="UAA"/>
    <property type="match status" value="1"/>
</dbReference>
<feature type="repeat" description="CHCR" evidence="6">
    <location>
        <begin position="500"/>
        <end position="642"/>
    </location>
</feature>
<feature type="transmembrane region" description="Helical" evidence="7">
    <location>
        <begin position="1625"/>
        <end position="1644"/>
    </location>
</feature>
<evidence type="ECO:0000256" key="1">
    <source>
        <dbReference type="ARBA" id="ARBA00004141"/>
    </source>
</evidence>
<sequence length="2365" mass="263627">MSTSTMVVSDAEFLPSRNERRGQVGQTATKLHIMDILKNRGESATPFKVQQEIAMPPEAPTDFAVGLHLSEKHGVVFMITKAGFLFMFDIGTGTMLVRSRVSQETVFITVGSALTGGIIFVNKRGAVMSAKVNETAIVNYIMNQLVQIPNRQDIAFTMARRFGLPGADELFQRQFNQLFASGDYKGVALSHGAALIAAQCKSGLLRTPQTIQQFKSVQAPPGQSSPILHYFSTLLEHNKLNALESVELVRPVVQQGRRELIEKWLKEDKLECTEELGDIVRPLETKFALSIYLRAQIHQKVIQCFVELGQIDQIVAYVKRVGYQADYTQLLQNMVATNPEGATNFAKSLLEGQNGVPLIDINQVVKVFMDQNRLQETTSILLDALKANKPDQAHLQTQLLAMNLQQAPKVAEAILQMNMFTHYDRAYIGQLCEKAGLMQWAMEHYTDGTDLKRVMMHAHQMTPEFLIQYFSRLSPETALECLTDLMRHNRQNLQVAVKVAIQYHEQIGAVKIVDMFESFGSNEGIFYFLGAILNTSTDPDVHFKYIQAASRVGNMQEVERVCRESQVYDPTAVKNFLKEAKLPDPRPLIYVCDLHDFVEELTDYLYKNSLMKYIEVYVVKVNPLKCPQVIGSLIDLDCSEDFIKTLLQNVRAACPAEPLVEQIEKRNRLRLILPWLEARVAEGNQDPHLHNAMAKILIDTNREPENFLKTNAFYDSKIVGKYCEDRDPHLAYTAYKRAWGSCDEQLVDVTNRNGLFRLQARYLVERQSPDLWALVLTPDNQYRRNVIDQVVSTALPESTNADEVSATVKAFISADLPTELIELLEKIVLHNSDFSKNRNLQNLLVLTAIKADKARVMDYINRLDNYDGPEIAKIALGDPYGLYEEAFLIYKKCGQNAEAMDVLLENINSLERAQEFAARINDKTVWYKLGKAQLENGSVPESVDSYLKSEDATDYLEVIQAVSAVSCVMAMALSSLRCHRVARVAVPLRSILPRGAQLAHRRCLSIQVALLALCAVLFPSTVLLKVDPQYPGTAVERLQGIHLRVKTLSKEELSGDWQEVRRRLLWAGGLRDLPDVPPGQGCTAHSFNDDTHCDLTAMLGEVSHNQNDGNIEGIATGNLLGPGIQVASLPELGPGGSWSTCINGCNFEPPQDVAHVQFRSRVAFKLVWCPPDFKKFVLVDDEGEYLAHGEPTGELPNEFWRKRNYELVRGGRYARVAESFKEAAEREENYEELVRYLTMARTKVKDSQIDGELVYAYAKTERLSDMEEFISGTNTANIQAVGDRLYDEKFYKAAKILYASIPNNGRLASCHVQLGEYTQAVEAAKKANNPKTWQEVNLACVKAEQFRCAEIAGQHIIAGCLDPLTKSMCSYESYDKYNGLPGLVRSEVHPDHLEENAVLNSKISKALMQLLESGLGNERANLGRGLHGRMGARAKLVAVCGRTRNETDSTIDTADEDSTTDGNEECEDLELLSCPSPTSDAGLLVFLCIACGCSCQAPYEVLNTKAGTVDKGCAHLISLAEHIFGLVVTLRSAFRSRQLPLQWHICLAAGSVGYTQLQNIALGTQLPTLVLITIKNGNLLANVFLGKLLLHRQYGLQQLVAVVLLSLGLILVSLAGAVGDNTTENGHSCVLGIILLAGALLSRAAGGLVQEQLSRTRTVPVEELLFFRSLLGLPAVLLQYKSISTHSRQWFAGEIMFGWPGPWVLLALNTVMDYVTRVGITLLIERTSALTANLVLTFQRFVSFIISAVLLSPELPSKSLWLGALVVLAGTLLYAVAPADVKGSPKVGVLWRCVRHSLTEMTSQMQKLLRSDSGCKGIPEQDQEVALQRALRCLGSQVWAKQLSSEAESTGSPGRDPMRPDAVGLRYKPKMLMDFIKMNVQKLNIPKLIHACERHYHWEHAVFLYTHYDEYDQAANTMMAHSPIAFAHDQFLMIMQKVSNMELYYRAVQFYLDEQPLQLNSLLSTITPKVDHARVVQQVKKAGQLPLIMPYMKQVQQHNIAPVNEAINDIYVDGEQYEELRQSIEETTCWCMMPGSSAAPCVRGAPVGGTPLRSSRTEFLNSFRWAARGRGAPNELVTALGAAAHELPLPPPWREEISPSRAVYFWNPSGKSSWEHPLMDVFLQVLDTVMQIIRDCLSASDLASALSAHLRCADEEAVRALEGWSQQEQGDSQYFYNAFTGESSWENPAEVAQHKLHAQYWLLAHFVQHFYGDMALSSEGRSFLTALRERVDLPDEVKDYAAWIQASVASSSPAPPALWQVPTPLRRTRPPLPPLTALSLKVDAAPMEPNLAFLVRAPAVAVPESEACLRRAQSAGQLEGATRKRRHPPLTKYPLRRSLLIWKPVAEDELKNASLQARRAQTGPL</sequence>
<evidence type="ECO:0000259" key="8">
    <source>
        <dbReference type="PROSITE" id="PS50020"/>
    </source>
</evidence>
<evidence type="ECO:0000313" key="11">
    <source>
        <dbReference type="EMBL" id="CAL4805571.1"/>
    </source>
</evidence>
<organism evidence="9">
    <name type="scientific">Cladocopium goreaui</name>
    <dbReference type="NCBI Taxonomy" id="2562237"/>
    <lineage>
        <taxon>Eukaryota</taxon>
        <taxon>Sar</taxon>
        <taxon>Alveolata</taxon>
        <taxon>Dinophyceae</taxon>
        <taxon>Suessiales</taxon>
        <taxon>Symbiodiniaceae</taxon>
        <taxon>Cladocopium</taxon>
    </lineage>
</organism>
<feature type="repeat" description="CHCR" evidence="6">
    <location>
        <begin position="1865"/>
        <end position="1960"/>
    </location>
</feature>
<evidence type="ECO:0000313" key="10">
    <source>
        <dbReference type="EMBL" id="CAL1171634.1"/>
    </source>
</evidence>
<dbReference type="EMBL" id="CAMXCT030006685">
    <property type="protein sequence ID" value="CAL4805571.1"/>
    <property type="molecule type" value="Genomic_DNA"/>
</dbReference>
<dbReference type="SMART" id="SM00456">
    <property type="entry name" value="WW"/>
    <property type="match status" value="2"/>
</dbReference>
<evidence type="ECO:0000256" key="3">
    <source>
        <dbReference type="ARBA" id="ARBA00022692"/>
    </source>
</evidence>
<evidence type="ECO:0000256" key="7">
    <source>
        <dbReference type="SAM" id="Phobius"/>
    </source>
</evidence>
<feature type="domain" description="WW" evidence="8">
    <location>
        <begin position="2087"/>
        <end position="2119"/>
    </location>
</feature>
<dbReference type="GO" id="GO:0006886">
    <property type="term" value="P:intracellular protein transport"/>
    <property type="evidence" value="ECO:0007669"/>
    <property type="project" value="UniProtKB-UniRule"/>
</dbReference>
<evidence type="ECO:0000256" key="5">
    <source>
        <dbReference type="ARBA" id="ARBA00023136"/>
    </source>
</evidence>
<dbReference type="FunFam" id="1.25.40.10:FF:000005">
    <property type="entry name" value="Clathrin heavy chain"/>
    <property type="match status" value="1"/>
</dbReference>
<dbReference type="GO" id="GO:0055085">
    <property type="term" value="P:transmembrane transport"/>
    <property type="evidence" value="ECO:0007669"/>
    <property type="project" value="InterPro"/>
</dbReference>
<dbReference type="SUPFAM" id="SSF48371">
    <property type="entry name" value="ARM repeat"/>
    <property type="match status" value="7"/>
</dbReference>
<dbReference type="GO" id="GO:0006898">
    <property type="term" value="P:receptor-mediated endocytosis"/>
    <property type="evidence" value="ECO:0007669"/>
    <property type="project" value="TreeGrafter"/>
</dbReference>
<dbReference type="SUPFAM" id="SSF50989">
    <property type="entry name" value="Clathrin heavy-chain terminal domain"/>
    <property type="match status" value="1"/>
</dbReference>
<dbReference type="OrthoDB" id="421917at2759"/>
<dbReference type="EMBL" id="CAMXCT010006685">
    <property type="protein sequence ID" value="CAI4018259.1"/>
    <property type="molecule type" value="Genomic_DNA"/>
</dbReference>
<feature type="repeat" description="CHCR" evidence="6">
    <location>
        <begin position="352"/>
        <end position="498"/>
    </location>
</feature>
<comment type="caution">
    <text evidence="9">The sequence shown here is derived from an EMBL/GenBank/DDBJ whole genome shotgun (WGS) entry which is preliminary data.</text>
</comment>
<dbReference type="CDD" id="cd00201">
    <property type="entry name" value="WW"/>
    <property type="match status" value="2"/>
</dbReference>
<protein>
    <submittedName>
        <fullName evidence="11">Clathrin heavy chain</fullName>
    </submittedName>
</protein>
<feature type="transmembrane region" description="Helical" evidence="7">
    <location>
        <begin position="1599"/>
        <end position="1619"/>
    </location>
</feature>
<dbReference type="InterPro" id="IPR016024">
    <property type="entry name" value="ARM-type_fold"/>
</dbReference>
<dbReference type="EMBL" id="CAMXCT020006685">
    <property type="protein sequence ID" value="CAL1171634.1"/>
    <property type="molecule type" value="Genomic_DNA"/>
</dbReference>
<dbReference type="GO" id="GO:0005198">
    <property type="term" value="F:structural molecule activity"/>
    <property type="evidence" value="ECO:0007669"/>
    <property type="project" value="InterPro"/>
</dbReference>
<dbReference type="Gene3D" id="2.20.70.10">
    <property type="match status" value="2"/>
</dbReference>
<dbReference type="Pfam" id="PF13838">
    <property type="entry name" value="Clathrin_H_link"/>
    <property type="match status" value="1"/>
</dbReference>
<dbReference type="InterPro" id="IPR011990">
    <property type="entry name" value="TPR-like_helical_dom_sf"/>
</dbReference>
<keyword evidence="3 7" id="KW-0812">Transmembrane</keyword>
<dbReference type="PROSITE" id="PS50020">
    <property type="entry name" value="WW_DOMAIN_2"/>
    <property type="match status" value="2"/>
</dbReference>
<dbReference type="PROSITE" id="PS50236">
    <property type="entry name" value="CHCR"/>
    <property type="match status" value="6"/>
</dbReference>
<dbReference type="InterPro" id="IPR036020">
    <property type="entry name" value="WW_dom_sf"/>
</dbReference>
<evidence type="ECO:0000256" key="4">
    <source>
        <dbReference type="ARBA" id="ARBA00022989"/>
    </source>
</evidence>
<dbReference type="InterPro" id="IPR055358">
    <property type="entry name" value="CHCR"/>
</dbReference>
<dbReference type="Gene3D" id="1.25.40.30">
    <property type="match status" value="1"/>
</dbReference>